<protein>
    <recommendedName>
        <fullName evidence="3">Liprin-beta-1/2 coiled-coil domain-containing protein</fullName>
    </recommendedName>
</protein>
<evidence type="ECO:0000313" key="4">
    <source>
        <dbReference type="EMBL" id="MFH4982051.1"/>
    </source>
</evidence>
<keyword evidence="2" id="KW-0175">Coiled coil</keyword>
<evidence type="ECO:0000256" key="2">
    <source>
        <dbReference type="SAM" id="Coils"/>
    </source>
</evidence>
<proteinExistence type="predicted"/>
<dbReference type="EMBL" id="JBGFUD010008399">
    <property type="protein sequence ID" value="MFH4982051.1"/>
    <property type="molecule type" value="Genomic_DNA"/>
</dbReference>
<keyword evidence="5" id="KW-1185">Reference proteome</keyword>
<comment type="caution">
    <text evidence="4">The sequence shown here is derived from an EMBL/GenBank/DDBJ whole genome shotgun (WGS) entry which is preliminary data.</text>
</comment>
<dbReference type="Gene3D" id="1.10.287.1490">
    <property type="match status" value="1"/>
</dbReference>
<sequence length="196" mass="22645">MSTVSCPEYPELQDKLHRLAMARDSLSLQVTVLTEQVGAQKEKIRDLESLLVSKRDKLDSTEELLNDRVDNRSDLESKKMNLMAEVSNLKLKYATLEREKFETERKLRFSQAEIDHLNQSMEGVVAQHGLHSQIQNSRLPHEVAYISPSLIGSQRMRITTDQASEMEQLRLALQRLMADNEQKVVFFSHFHRPINV</sequence>
<dbReference type="PANTHER" id="PTHR12587:SF14">
    <property type="entry name" value="AT31531P"/>
    <property type="match status" value="1"/>
</dbReference>
<evidence type="ECO:0000313" key="5">
    <source>
        <dbReference type="Proteomes" id="UP001608902"/>
    </source>
</evidence>
<name>A0ABD6ERU9_9BILA</name>
<reference evidence="4 5" key="1">
    <citation type="submission" date="2024-08" db="EMBL/GenBank/DDBJ databases">
        <title>Gnathostoma spinigerum genome.</title>
        <authorList>
            <person name="Gonzalez-Bertolin B."/>
            <person name="Monzon S."/>
            <person name="Zaballos A."/>
            <person name="Jimenez P."/>
            <person name="Dekumyoy P."/>
            <person name="Varona S."/>
            <person name="Cuesta I."/>
            <person name="Sumanam S."/>
            <person name="Adisakwattana P."/>
            <person name="Gasser R.B."/>
            <person name="Hernandez-Gonzalez A."/>
            <person name="Young N.D."/>
            <person name="Perteguer M.J."/>
        </authorList>
    </citation>
    <scope>NUCLEOTIDE SEQUENCE [LARGE SCALE GENOMIC DNA]</scope>
    <source>
        <strain evidence="4">AL3</strain>
        <tissue evidence="4">Liver</tissue>
    </source>
</reference>
<dbReference type="PANTHER" id="PTHR12587">
    <property type="entry name" value="LAR INTERACTING PROTEIN LIP -RELATED PROTEIN"/>
    <property type="match status" value="1"/>
</dbReference>
<dbReference type="Pfam" id="PF26022">
    <property type="entry name" value="CC_Liprin_beta"/>
    <property type="match status" value="1"/>
</dbReference>
<accession>A0ABD6ERU9</accession>
<feature type="coiled-coil region" evidence="2">
    <location>
        <begin position="44"/>
        <end position="113"/>
    </location>
</feature>
<keyword evidence="1" id="KW-0677">Repeat</keyword>
<dbReference type="Proteomes" id="UP001608902">
    <property type="component" value="Unassembled WGS sequence"/>
</dbReference>
<feature type="domain" description="Liprin-beta-1/2 coiled-coil" evidence="3">
    <location>
        <begin position="13"/>
        <end position="122"/>
    </location>
</feature>
<gene>
    <name evidence="4" type="ORF">AB6A40_008760</name>
</gene>
<evidence type="ECO:0000259" key="3">
    <source>
        <dbReference type="Pfam" id="PF26022"/>
    </source>
</evidence>
<evidence type="ECO:0000256" key="1">
    <source>
        <dbReference type="ARBA" id="ARBA00022737"/>
    </source>
</evidence>
<dbReference type="AlphaFoldDB" id="A0ABD6ERU9"/>
<organism evidence="4 5">
    <name type="scientific">Gnathostoma spinigerum</name>
    <dbReference type="NCBI Taxonomy" id="75299"/>
    <lineage>
        <taxon>Eukaryota</taxon>
        <taxon>Metazoa</taxon>
        <taxon>Ecdysozoa</taxon>
        <taxon>Nematoda</taxon>
        <taxon>Chromadorea</taxon>
        <taxon>Rhabditida</taxon>
        <taxon>Spirurina</taxon>
        <taxon>Gnathostomatomorpha</taxon>
        <taxon>Gnathostomatoidea</taxon>
        <taxon>Gnathostomatidae</taxon>
        <taxon>Gnathostoma</taxon>
    </lineage>
</organism>
<dbReference type="InterPro" id="IPR029515">
    <property type="entry name" value="Liprin"/>
</dbReference>
<dbReference type="InterPro" id="IPR058914">
    <property type="entry name" value="LIPB1/2_CC"/>
</dbReference>